<feature type="signal peptide" evidence="2">
    <location>
        <begin position="1"/>
        <end position="25"/>
    </location>
</feature>
<evidence type="ECO:0000256" key="1">
    <source>
        <dbReference type="SAM" id="MobiDB-lite"/>
    </source>
</evidence>
<dbReference type="PROSITE" id="PS51257">
    <property type="entry name" value="PROKAR_LIPOPROTEIN"/>
    <property type="match status" value="1"/>
</dbReference>
<name>A0ABW4Q9X2_9MICC</name>
<dbReference type="EMBL" id="JBHUGA010000052">
    <property type="protein sequence ID" value="MFD1847414.1"/>
    <property type="molecule type" value="Genomic_DNA"/>
</dbReference>
<keyword evidence="4" id="KW-1185">Reference proteome</keyword>
<sequence>MSSAGRRWLMVLSCAVLIVGTGCTAEEGTDELPAPATLPAASTPAASTPAASTPAASTPVAPTPPGQAEATDAPVGAEPGSDPTAGQDNEYTETELEMALSAVDEQESLAGVILNDSAIRELVNGSDEGTSDLTVTPEECDVFADPNLASLARNATLGVMTFAGASSLQPDSLSLTSQESDESVQEQIQANRSQLAECSAFDLEIGGEAVAVAVTELAASTSADETFAVRTVVQIPGTIQETVSLTALIGTTTINVTIGSSGDIAQDLARGESLVDTTIAALQSL</sequence>
<feature type="region of interest" description="Disordered" evidence="1">
    <location>
        <begin position="29"/>
        <end position="88"/>
    </location>
</feature>
<evidence type="ECO:0008006" key="5">
    <source>
        <dbReference type="Google" id="ProtNLM"/>
    </source>
</evidence>
<organism evidence="3 4">
    <name type="scientific">Arthrobacter flavus</name>
    <dbReference type="NCBI Taxonomy" id="95172"/>
    <lineage>
        <taxon>Bacteria</taxon>
        <taxon>Bacillati</taxon>
        <taxon>Actinomycetota</taxon>
        <taxon>Actinomycetes</taxon>
        <taxon>Micrococcales</taxon>
        <taxon>Micrococcaceae</taxon>
        <taxon>Arthrobacter</taxon>
    </lineage>
</organism>
<evidence type="ECO:0000313" key="4">
    <source>
        <dbReference type="Proteomes" id="UP001597307"/>
    </source>
</evidence>
<feature type="chain" id="PRO_5047423148" description="PknH-like extracellular domain-containing protein" evidence="2">
    <location>
        <begin position="26"/>
        <end position="285"/>
    </location>
</feature>
<reference evidence="4" key="1">
    <citation type="journal article" date="2019" name="Int. J. Syst. Evol. Microbiol.">
        <title>The Global Catalogue of Microorganisms (GCM) 10K type strain sequencing project: providing services to taxonomists for standard genome sequencing and annotation.</title>
        <authorList>
            <consortium name="The Broad Institute Genomics Platform"/>
            <consortium name="The Broad Institute Genome Sequencing Center for Infectious Disease"/>
            <person name="Wu L."/>
            <person name="Ma J."/>
        </authorList>
    </citation>
    <scope>NUCLEOTIDE SEQUENCE [LARGE SCALE GENOMIC DNA]</scope>
    <source>
        <strain evidence="4">JCM 11496</strain>
    </source>
</reference>
<keyword evidence="2" id="KW-0732">Signal</keyword>
<comment type="caution">
    <text evidence="3">The sequence shown here is derived from an EMBL/GenBank/DDBJ whole genome shotgun (WGS) entry which is preliminary data.</text>
</comment>
<gene>
    <name evidence="3" type="ORF">ACFSFX_12510</name>
</gene>
<proteinExistence type="predicted"/>
<dbReference type="RefSeq" id="WP_343879444.1">
    <property type="nucleotide sequence ID" value="NZ_BAAAIJ010000036.1"/>
</dbReference>
<feature type="compositionally biased region" description="Low complexity" evidence="1">
    <location>
        <begin position="33"/>
        <end position="60"/>
    </location>
</feature>
<protein>
    <recommendedName>
        <fullName evidence="5">PknH-like extracellular domain-containing protein</fullName>
    </recommendedName>
</protein>
<evidence type="ECO:0000313" key="3">
    <source>
        <dbReference type="EMBL" id="MFD1847414.1"/>
    </source>
</evidence>
<dbReference type="Proteomes" id="UP001597307">
    <property type="component" value="Unassembled WGS sequence"/>
</dbReference>
<accession>A0ABW4Q9X2</accession>
<evidence type="ECO:0000256" key="2">
    <source>
        <dbReference type="SAM" id="SignalP"/>
    </source>
</evidence>